<gene>
    <name evidence="4" type="ORF">ACFQZU_22565</name>
</gene>
<keyword evidence="1" id="KW-0285">Flavoprotein</keyword>
<feature type="domain" description="FAD-binding oxidoreductase/transferase type 4 C-terminal" evidence="3">
    <location>
        <begin position="41"/>
        <end position="71"/>
    </location>
</feature>
<name>A0ABW3BKZ7_9ACTN</name>
<dbReference type="SUPFAM" id="SSF55103">
    <property type="entry name" value="FAD-linked oxidases, C-terminal domain"/>
    <property type="match status" value="1"/>
</dbReference>
<organism evidence="4 5">
    <name type="scientific">Streptomonospora algeriensis</name>
    <dbReference type="NCBI Taxonomy" id="995084"/>
    <lineage>
        <taxon>Bacteria</taxon>
        <taxon>Bacillati</taxon>
        <taxon>Actinomycetota</taxon>
        <taxon>Actinomycetes</taxon>
        <taxon>Streptosporangiales</taxon>
        <taxon>Nocardiopsidaceae</taxon>
        <taxon>Streptomonospora</taxon>
    </lineage>
</organism>
<dbReference type="Gene3D" id="1.10.45.10">
    <property type="entry name" value="Vanillyl-alcohol Oxidase, Chain A, domain 4"/>
    <property type="match status" value="1"/>
</dbReference>
<dbReference type="EMBL" id="JBHTHR010001337">
    <property type="protein sequence ID" value="MFD0804077.1"/>
    <property type="molecule type" value="Genomic_DNA"/>
</dbReference>
<protein>
    <submittedName>
        <fullName evidence="4">FAD-linked oxidase C-terminal domain-containing protein</fullName>
    </submittedName>
</protein>
<evidence type="ECO:0000256" key="2">
    <source>
        <dbReference type="ARBA" id="ARBA00022827"/>
    </source>
</evidence>
<proteinExistence type="predicted"/>
<dbReference type="Pfam" id="PF02913">
    <property type="entry name" value="FAD-oxidase_C"/>
    <property type="match status" value="1"/>
</dbReference>
<sequence length="76" mass="7794">FAALPAAAGAASVDAVVRSLRAALDGSVTVARTAPALTDAELDRWGGVPGLELMRAVKQRFDPHRLLAPGRFAGGI</sequence>
<dbReference type="InterPro" id="IPR016164">
    <property type="entry name" value="FAD-linked_Oxase-like_C"/>
</dbReference>
<evidence type="ECO:0000259" key="3">
    <source>
        <dbReference type="Pfam" id="PF02913"/>
    </source>
</evidence>
<reference evidence="5" key="1">
    <citation type="journal article" date="2019" name="Int. J. Syst. Evol. Microbiol.">
        <title>The Global Catalogue of Microorganisms (GCM) 10K type strain sequencing project: providing services to taxonomists for standard genome sequencing and annotation.</title>
        <authorList>
            <consortium name="The Broad Institute Genomics Platform"/>
            <consortium name="The Broad Institute Genome Sequencing Center for Infectious Disease"/>
            <person name="Wu L."/>
            <person name="Ma J."/>
        </authorList>
    </citation>
    <scope>NUCLEOTIDE SEQUENCE [LARGE SCALE GENOMIC DNA]</scope>
    <source>
        <strain evidence="5">CCUG 63369</strain>
    </source>
</reference>
<dbReference type="InterPro" id="IPR016171">
    <property type="entry name" value="Vanillyl_alc_oxidase_C-sub2"/>
</dbReference>
<dbReference type="InterPro" id="IPR004113">
    <property type="entry name" value="FAD-bd_oxidored_4_C"/>
</dbReference>
<evidence type="ECO:0000313" key="5">
    <source>
        <dbReference type="Proteomes" id="UP001596956"/>
    </source>
</evidence>
<feature type="non-terminal residue" evidence="4">
    <location>
        <position position="1"/>
    </location>
</feature>
<evidence type="ECO:0000313" key="4">
    <source>
        <dbReference type="EMBL" id="MFD0804077.1"/>
    </source>
</evidence>
<keyword evidence="5" id="KW-1185">Reference proteome</keyword>
<evidence type="ECO:0000256" key="1">
    <source>
        <dbReference type="ARBA" id="ARBA00022630"/>
    </source>
</evidence>
<comment type="caution">
    <text evidence="4">The sequence shown here is derived from an EMBL/GenBank/DDBJ whole genome shotgun (WGS) entry which is preliminary data.</text>
</comment>
<keyword evidence="2" id="KW-0274">FAD</keyword>
<dbReference type="Proteomes" id="UP001596956">
    <property type="component" value="Unassembled WGS sequence"/>
</dbReference>
<accession>A0ABW3BKZ7</accession>